<keyword evidence="4" id="KW-1185">Reference proteome</keyword>
<keyword evidence="2" id="KW-1133">Transmembrane helix</keyword>
<organism evidence="3 4">
    <name type="scientific">Plenodomus tracheiphilus IPT5</name>
    <dbReference type="NCBI Taxonomy" id="1408161"/>
    <lineage>
        <taxon>Eukaryota</taxon>
        <taxon>Fungi</taxon>
        <taxon>Dikarya</taxon>
        <taxon>Ascomycota</taxon>
        <taxon>Pezizomycotina</taxon>
        <taxon>Dothideomycetes</taxon>
        <taxon>Pleosporomycetidae</taxon>
        <taxon>Pleosporales</taxon>
        <taxon>Pleosporineae</taxon>
        <taxon>Leptosphaeriaceae</taxon>
        <taxon>Plenodomus</taxon>
    </lineage>
</organism>
<dbReference type="AlphaFoldDB" id="A0A6A7B2F6"/>
<name>A0A6A7B2F6_9PLEO</name>
<dbReference type="EMBL" id="MU006317">
    <property type="protein sequence ID" value="KAF2848538.1"/>
    <property type="molecule type" value="Genomic_DNA"/>
</dbReference>
<feature type="transmembrane region" description="Helical" evidence="2">
    <location>
        <begin position="189"/>
        <end position="213"/>
    </location>
</feature>
<protein>
    <submittedName>
        <fullName evidence="3">Uncharacterized protein</fullName>
    </submittedName>
</protein>
<feature type="transmembrane region" description="Helical" evidence="2">
    <location>
        <begin position="70"/>
        <end position="89"/>
    </location>
</feature>
<dbReference type="Proteomes" id="UP000799423">
    <property type="component" value="Unassembled WGS sequence"/>
</dbReference>
<feature type="transmembrane region" description="Helical" evidence="2">
    <location>
        <begin position="257"/>
        <end position="276"/>
    </location>
</feature>
<evidence type="ECO:0000313" key="3">
    <source>
        <dbReference type="EMBL" id="KAF2848538.1"/>
    </source>
</evidence>
<dbReference type="OrthoDB" id="10664522at2759"/>
<reference evidence="3" key="1">
    <citation type="submission" date="2020-01" db="EMBL/GenBank/DDBJ databases">
        <authorList>
            <consortium name="DOE Joint Genome Institute"/>
            <person name="Haridas S."/>
            <person name="Albert R."/>
            <person name="Binder M."/>
            <person name="Bloem J."/>
            <person name="Labutti K."/>
            <person name="Salamov A."/>
            <person name="Andreopoulos B."/>
            <person name="Baker S.E."/>
            <person name="Barry K."/>
            <person name="Bills G."/>
            <person name="Bluhm B.H."/>
            <person name="Cannon C."/>
            <person name="Castanera R."/>
            <person name="Culley D.E."/>
            <person name="Daum C."/>
            <person name="Ezra D."/>
            <person name="Gonzalez J.B."/>
            <person name="Henrissat B."/>
            <person name="Kuo A."/>
            <person name="Liang C."/>
            <person name="Lipzen A."/>
            <person name="Lutzoni F."/>
            <person name="Magnuson J."/>
            <person name="Mondo S."/>
            <person name="Nolan M."/>
            <person name="Ohm R."/>
            <person name="Pangilinan J."/>
            <person name="Park H.-J."/>
            <person name="Ramirez L."/>
            <person name="Alfaro M."/>
            <person name="Sun H."/>
            <person name="Tritt A."/>
            <person name="Yoshinaga Y."/>
            <person name="Zwiers L.-H."/>
            <person name="Turgeon B.G."/>
            <person name="Goodwin S.B."/>
            <person name="Spatafora J.W."/>
            <person name="Crous P.W."/>
            <person name="Grigoriev I.V."/>
        </authorList>
    </citation>
    <scope>NUCLEOTIDE SEQUENCE</scope>
    <source>
        <strain evidence="3">IPT5</strain>
    </source>
</reference>
<proteinExistence type="predicted"/>
<keyword evidence="2" id="KW-0812">Transmembrane</keyword>
<evidence type="ECO:0000313" key="4">
    <source>
        <dbReference type="Proteomes" id="UP000799423"/>
    </source>
</evidence>
<feature type="region of interest" description="Disordered" evidence="1">
    <location>
        <begin position="329"/>
        <end position="379"/>
    </location>
</feature>
<evidence type="ECO:0000256" key="1">
    <source>
        <dbReference type="SAM" id="MobiDB-lite"/>
    </source>
</evidence>
<gene>
    <name evidence="3" type="ORF">T440DRAFT_536349</name>
</gene>
<feature type="compositionally biased region" description="Polar residues" evidence="1">
    <location>
        <begin position="342"/>
        <end position="351"/>
    </location>
</feature>
<sequence length="395" mass="45088">MPYEDHAHDVRHIASVLTILHTLHIITTLTLLVLLVWHISTVDLVEHFDMPRSWERTYKKNQLNSWRSSVWALVFALVPVDLGCALWCLGRVHSRMNEDEEEIWEQGKEDDNDIGAREEKVEGLLPGASEKKREWRMWMARQDPNSKIKDDTSTARPSTAITHETSPIAPSIRSNKKSSKHSALASHRYLYSFLAHTVFHIVAITFYTTHVVFYATSLQPSFKTCYNPIIFDEWARHILRYPEQKLSFRDRCKRINWSIWVAGGFQCAGALIMGLLHIATFGTRLWDCFGRYLKPSEESGGENDVWTGDRAGSEKKWDFGPRDVDVKPRAVRERSERAVSSGAMSTDSQGESGLRRRKDSKTGPNVKSESKSDGSDGTWKVDAAWNEALLECLIP</sequence>
<evidence type="ECO:0000256" key="2">
    <source>
        <dbReference type="SAM" id="Phobius"/>
    </source>
</evidence>
<keyword evidence="2" id="KW-0472">Membrane</keyword>
<feature type="transmembrane region" description="Helical" evidence="2">
    <location>
        <begin position="12"/>
        <end position="39"/>
    </location>
</feature>
<accession>A0A6A7B2F6</accession>